<keyword evidence="4" id="KW-1185">Reference proteome</keyword>
<dbReference type="CDD" id="cd00525">
    <property type="entry name" value="AE_Prim_S_like"/>
    <property type="match status" value="1"/>
</dbReference>
<protein>
    <recommendedName>
        <fullName evidence="2">TOTE conflict system primase domain-containing protein</fullName>
    </recommendedName>
</protein>
<feature type="region of interest" description="Disordered" evidence="1">
    <location>
        <begin position="110"/>
        <end position="134"/>
    </location>
</feature>
<dbReference type="SUPFAM" id="SSF56747">
    <property type="entry name" value="Prim-pol domain"/>
    <property type="match status" value="1"/>
</dbReference>
<dbReference type="InParanoid" id="A0LHZ3"/>
<name>A0LHZ3_SYNFM</name>
<dbReference type="Pfam" id="PF22548">
    <property type="entry name" value="AEP-TOTE"/>
    <property type="match status" value="1"/>
</dbReference>
<dbReference type="KEGG" id="sfu:Sfum_1354"/>
<dbReference type="NCBIfam" id="NF040561">
    <property type="entry name" value="PrimPol_Msp"/>
    <property type="match status" value="1"/>
</dbReference>
<evidence type="ECO:0000313" key="3">
    <source>
        <dbReference type="EMBL" id="ABK17045.1"/>
    </source>
</evidence>
<dbReference type="InterPro" id="IPR054347">
    <property type="entry name" value="TOTE_primase"/>
</dbReference>
<proteinExistence type="predicted"/>
<gene>
    <name evidence="3" type="ordered locus">Sfum_1354</name>
</gene>
<dbReference type="HOGENOM" id="CLU_503369_0_0_7"/>
<dbReference type="STRING" id="335543.Sfum_1354"/>
<dbReference type="Proteomes" id="UP000001784">
    <property type="component" value="Chromosome"/>
</dbReference>
<sequence length="541" mass="60177">MNAETSPLPKKTGSPDFALLLQQIEKRLLTGSQTEQAVQILGRESIWKTLPPDQALRWARLAQAAGLPDLSLQVLSWVTQSEPGCVEAWQQRVDLLETLGRKQAGPEAAACAVRSENADASGPSPGTPSREDGAPWEEVVETPFTSMRSREAALARYLDLFSGREDCFARQWSDRKAGTQGYIPVRRPMTSEDALEHIGGHRTYGIYLLRRDSHVKVAVVDADLASRLRAGPVTSRDKELVSREKNYLLGRLPEIGREKGLPCLVEFSGGKGFHFWYLFEEPVPATEARQVLQGLVKRIAPDLSCFNLEVFPKQDRLAGKGLGNLVKLPLGIHRVTGKPSFFLHIPDRSPWAQLEALSKVNSIGREPFLAASSSREAGEVVVHPREEMWAKEVPELAFLVDRCTALAQIVTNCRQSRSLSVREEKVLLGTIGFLPRAKTLLHHLFRNLPEYNPHLVDYRLSRVRGSPLGCKRIHGLLDLACDQCTFPDGSAYPHPLLHWPQWKQGAEEQKGERVGNLRDALDRLQEAIGVVERFLGDGANS</sequence>
<accession>A0LHZ3</accession>
<dbReference type="OrthoDB" id="9804086at2"/>
<feature type="domain" description="TOTE conflict system primase" evidence="2">
    <location>
        <begin position="154"/>
        <end position="365"/>
    </location>
</feature>
<dbReference type="EMBL" id="CP000478">
    <property type="protein sequence ID" value="ABK17045.1"/>
    <property type="molecule type" value="Genomic_DNA"/>
</dbReference>
<evidence type="ECO:0000256" key="1">
    <source>
        <dbReference type="SAM" id="MobiDB-lite"/>
    </source>
</evidence>
<dbReference type="AlphaFoldDB" id="A0LHZ3"/>
<dbReference type="RefSeq" id="WP_011698216.1">
    <property type="nucleotide sequence ID" value="NC_008554.1"/>
</dbReference>
<reference evidence="3 4" key="1">
    <citation type="submission" date="2006-10" db="EMBL/GenBank/DDBJ databases">
        <title>Complete sequence of Syntrophobacter fumaroxidans MPOB.</title>
        <authorList>
            <consortium name="US DOE Joint Genome Institute"/>
            <person name="Copeland A."/>
            <person name="Lucas S."/>
            <person name="Lapidus A."/>
            <person name="Barry K."/>
            <person name="Detter J.C."/>
            <person name="Glavina del Rio T."/>
            <person name="Hammon N."/>
            <person name="Israni S."/>
            <person name="Pitluck S."/>
            <person name="Goltsman E.G."/>
            <person name="Martinez M."/>
            <person name="Schmutz J."/>
            <person name="Larimer F."/>
            <person name="Land M."/>
            <person name="Hauser L."/>
            <person name="Kyrpides N."/>
            <person name="Kim E."/>
            <person name="Boone D.R."/>
            <person name="Brockman F."/>
            <person name="Culley D."/>
            <person name="Ferry J."/>
            <person name="Gunsalus R."/>
            <person name="McInerney M.J."/>
            <person name="Morrison M."/>
            <person name="Plugge C."/>
            <person name="Rohlin L."/>
            <person name="Scholten J."/>
            <person name="Sieber J."/>
            <person name="Stams A.J.M."/>
            <person name="Worm P."/>
            <person name="Henstra A.M."/>
            <person name="Richardson P."/>
        </authorList>
    </citation>
    <scope>NUCLEOTIDE SEQUENCE [LARGE SCALE GENOMIC DNA]</scope>
    <source>
        <strain evidence="4">DSM 10017 / MPOB</strain>
    </source>
</reference>
<evidence type="ECO:0000259" key="2">
    <source>
        <dbReference type="Pfam" id="PF22548"/>
    </source>
</evidence>
<evidence type="ECO:0000313" key="4">
    <source>
        <dbReference type="Proteomes" id="UP000001784"/>
    </source>
</evidence>
<dbReference type="eggNOG" id="COG4951">
    <property type="taxonomic scope" value="Bacteria"/>
</dbReference>
<organism evidence="3 4">
    <name type="scientific">Syntrophobacter fumaroxidans (strain DSM 10017 / MPOB)</name>
    <dbReference type="NCBI Taxonomy" id="335543"/>
    <lineage>
        <taxon>Bacteria</taxon>
        <taxon>Pseudomonadati</taxon>
        <taxon>Thermodesulfobacteriota</taxon>
        <taxon>Syntrophobacteria</taxon>
        <taxon>Syntrophobacterales</taxon>
        <taxon>Syntrophobacteraceae</taxon>
        <taxon>Syntrophobacter</taxon>
    </lineage>
</organism>